<protein>
    <submittedName>
        <fullName evidence="1">Uncharacterized protein</fullName>
    </submittedName>
</protein>
<sequence length="66" mass="6927">MGDEKTWGVHLAIAGSAGPAGCVNHVHLTGITFIDREDGDGWRMRFAVRTALSGGTLIPEECSSNG</sequence>
<dbReference type="HOGENOM" id="CLU_2825865_0_0_0"/>
<proteinExistence type="predicted"/>
<dbReference type="Proteomes" id="UP000006177">
    <property type="component" value="Chromosome"/>
</dbReference>
<gene>
    <name evidence="1" type="ordered locus">LFML04_1312</name>
</gene>
<dbReference type="EMBL" id="CP002919">
    <property type="protein sequence ID" value="AFS53537.1"/>
    <property type="molecule type" value="Genomic_DNA"/>
</dbReference>
<reference evidence="1 2" key="1">
    <citation type="journal article" date="2011" name="J. Microbiol.">
        <title>Complete genome of Leptospirillum ferriphilum ML-04 provides insight into its physiology and environmental adaptation.</title>
        <authorList>
            <person name="Mi S."/>
            <person name="Song J."/>
            <person name="Lin J."/>
            <person name="Che Y."/>
            <person name="Zheng H."/>
            <person name="Lin J."/>
        </authorList>
    </citation>
    <scope>NUCLEOTIDE SEQUENCE [LARGE SCALE GENOMIC DNA]</scope>
    <source>
        <strain evidence="1 2">ML-04</strain>
    </source>
</reference>
<organism evidence="1 2">
    <name type="scientific">Leptospirillum ferriphilum (strain ML-04)</name>
    <dbReference type="NCBI Taxonomy" id="1048260"/>
    <lineage>
        <taxon>Bacteria</taxon>
        <taxon>Pseudomonadati</taxon>
        <taxon>Nitrospirota</taxon>
        <taxon>Nitrospiria</taxon>
        <taxon>Nitrospirales</taxon>
        <taxon>Nitrospiraceae</taxon>
        <taxon>Leptospirillum</taxon>
    </lineage>
</organism>
<evidence type="ECO:0000313" key="2">
    <source>
        <dbReference type="Proteomes" id="UP000006177"/>
    </source>
</evidence>
<dbReference type="KEGG" id="lfi:LFML04_1312"/>
<dbReference type="AlphaFoldDB" id="J9ZCR9"/>
<accession>J9ZCR9</accession>
<name>J9ZCR9_LEPFM</name>
<evidence type="ECO:0000313" key="1">
    <source>
        <dbReference type="EMBL" id="AFS53537.1"/>
    </source>
</evidence>